<comment type="caution">
    <text evidence="1">The sequence shown here is derived from an EMBL/GenBank/DDBJ whole genome shotgun (WGS) entry which is preliminary data.</text>
</comment>
<reference evidence="1 2" key="1">
    <citation type="submission" date="2020-08" db="EMBL/GenBank/DDBJ databases">
        <title>Functional genomics of gut bacteria from endangered species of beetles.</title>
        <authorList>
            <person name="Carlos-Shanley C."/>
        </authorList>
    </citation>
    <scope>NUCLEOTIDE SEQUENCE [LARGE SCALE GENOMIC DNA]</scope>
    <source>
        <strain evidence="1 2">S00179</strain>
    </source>
</reference>
<dbReference type="EMBL" id="JACHLI010000019">
    <property type="protein sequence ID" value="MBB4865461.1"/>
    <property type="molecule type" value="Genomic_DNA"/>
</dbReference>
<gene>
    <name evidence="1" type="ORF">HNP46_004355</name>
</gene>
<name>A0A7W7P2D1_PSENT</name>
<dbReference type="AlphaFoldDB" id="A0A7W7P2D1"/>
<proteinExistence type="predicted"/>
<organism evidence="1 2">
    <name type="scientific">Pseudomonas nitroreducens</name>
    <dbReference type="NCBI Taxonomy" id="46680"/>
    <lineage>
        <taxon>Bacteria</taxon>
        <taxon>Pseudomonadati</taxon>
        <taxon>Pseudomonadota</taxon>
        <taxon>Gammaproteobacteria</taxon>
        <taxon>Pseudomonadales</taxon>
        <taxon>Pseudomonadaceae</taxon>
        <taxon>Pseudomonas</taxon>
    </lineage>
</organism>
<dbReference type="RefSeq" id="WP_184592977.1">
    <property type="nucleotide sequence ID" value="NZ_JACHLI010000019.1"/>
</dbReference>
<accession>A0A7W7P2D1</accession>
<sequence>MSTNQNCNEVIFAMGRIIGQNADWLDGRLFQKLAMIAARANYEDEELDDYGTFDDMRRAFEISSAALREEAQHQGKGRRP</sequence>
<evidence type="ECO:0000313" key="2">
    <source>
        <dbReference type="Proteomes" id="UP000566995"/>
    </source>
</evidence>
<protein>
    <submittedName>
        <fullName evidence="1">Citrate synthase</fullName>
    </submittedName>
</protein>
<dbReference type="Proteomes" id="UP000566995">
    <property type="component" value="Unassembled WGS sequence"/>
</dbReference>
<evidence type="ECO:0000313" key="1">
    <source>
        <dbReference type="EMBL" id="MBB4865461.1"/>
    </source>
</evidence>